<evidence type="ECO:0000313" key="2">
    <source>
        <dbReference type="EMBL" id="ORX37078.1"/>
    </source>
</evidence>
<comment type="caution">
    <text evidence="2">The sequence shown here is derived from an EMBL/GenBank/DDBJ whole genome shotgun (WGS) entry which is preliminary data.</text>
</comment>
<organism evidence="2 3">
    <name type="scientific">Kockovaella imperatae</name>
    <dbReference type="NCBI Taxonomy" id="4999"/>
    <lineage>
        <taxon>Eukaryota</taxon>
        <taxon>Fungi</taxon>
        <taxon>Dikarya</taxon>
        <taxon>Basidiomycota</taxon>
        <taxon>Agaricomycotina</taxon>
        <taxon>Tremellomycetes</taxon>
        <taxon>Tremellales</taxon>
        <taxon>Cuniculitremaceae</taxon>
        <taxon>Kockovaella</taxon>
    </lineage>
</organism>
<dbReference type="RefSeq" id="XP_021871116.1">
    <property type="nucleotide sequence ID" value="XM_022018191.1"/>
</dbReference>
<dbReference type="GeneID" id="33560000"/>
<gene>
    <name evidence="2" type="ORF">BD324DRAFT_650693</name>
</gene>
<feature type="compositionally biased region" description="Polar residues" evidence="1">
    <location>
        <begin position="241"/>
        <end position="260"/>
    </location>
</feature>
<evidence type="ECO:0000256" key="1">
    <source>
        <dbReference type="SAM" id="MobiDB-lite"/>
    </source>
</evidence>
<dbReference type="AlphaFoldDB" id="A0A1Y1UGC4"/>
<reference evidence="2 3" key="1">
    <citation type="submission" date="2017-03" db="EMBL/GenBank/DDBJ databases">
        <title>Widespread Adenine N6-methylation of Active Genes in Fungi.</title>
        <authorList>
            <consortium name="DOE Joint Genome Institute"/>
            <person name="Mondo S.J."/>
            <person name="Dannebaum R.O."/>
            <person name="Kuo R.C."/>
            <person name="Louie K.B."/>
            <person name="Bewick A.J."/>
            <person name="Labutti K."/>
            <person name="Haridas S."/>
            <person name="Kuo A."/>
            <person name="Salamov A."/>
            <person name="Ahrendt S.R."/>
            <person name="Lau R."/>
            <person name="Bowen B.P."/>
            <person name="Lipzen A."/>
            <person name="Sullivan W."/>
            <person name="Andreopoulos W.B."/>
            <person name="Clum A."/>
            <person name="Lindquist E."/>
            <person name="Daum C."/>
            <person name="Northen T.R."/>
            <person name="Ramamoorthy G."/>
            <person name="Schmitz R.J."/>
            <person name="Gryganskyi A."/>
            <person name="Culley D."/>
            <person name="Magnuson J."/>
            <person name="James T.Y."/>
            <person name="O'Malley M.A."/>
            <person name="Stajich J.E."/>
            <person name="Spatafora J.W."/>
            <person name="Visel A."/>
            <person name="Grigoriev I.V."/>
        </authorList>
    </citation>
    <scope>NUCLEOTIDE SEQUENCE [LARGE SCALE GENOMIC DNA]</scope>
    <source>
        <strain evidence="2 3">NRRL Y-17943</strain>
    </source>
</reference>
<dbReference type="Proteomes" id="UP000193218">
    <property type="component" value="Unassembled WGS sequence"/>
</dbReference>
<evidence type="ECO:0000313" key="3">
    <source>
        <dbReference type="Proteomes" id="UP000193218"/>
    </source>
</evidence>
<name>A0A1Y1UGC4_9TREE</name>
<dbReference type="EMBL" id="NBSH01000006">
    <property type="protein sequence ID" value="ORX37078.1"/>
    <property type="molecule type" value="Genomic_DNA"/>
</dbReference>
<proteinExistence type="predicted"/>
<feature type="region of interest" description="Disordered" evidence="1">
    <location>
        <begin position="241"/>
        <end position="273"/>
    </location>
</feature>
<sequence length="273" mass="29570">MSTLSSLSPPYSWTTAIDSGIASSNMASSNMVSSGDILSADLMTWCPHTAASGSPLTGLIPDWDNTLSSSSSTIRRIPSESGDTFNDPMTLLGANEQQISMAGSAASLLYEAFRLETEHDTLKEEYTSKLALSSTETEHDNLRKEYDSKLALNSEAQTENASSLVKAWRTQRASTMKNTLPVVFKGARNESDILGIFSDVASVDEDSVDGLLDWFAEQDTETADAVGPEFRKMVDKASNITPSLSIQTPAKQISDGNQQISRHRRSDKLAVET</sequence>
<protein>
    <submittedName>
        <fullName evidence="2">Uncharacterized protein</fullName>
    </submittedName>
</protein>
<keyword evidence="3" id="KW-1185">Reference proteome</keyword>
<accession>A0A1Y1UGC4</accession>
<dbReference type="InParanoid" id="A0A1Y1UGC4"/>